<reference evidence="3" key="1">
    <citation type="journal article" date="2015" name="Nature">
        <title>Complex archaea that bridge the gap between prokaryotes and eukaryotes.</title>
        <authorList>
            <person name="Spang A."/>
            <person name="Saw J.H."/>
            <person name="Jorgensen S.L."/>
            <person name="Zaremba-Niedzwiedzka K."/>
            <person name="Martijn J."/>
            <person name="Lind A.E."/>
            <person name="van Eijk R."/>
            <person name="Schleper C."/>
            <person name="Guy L."/>
            <person name="Ettema T.J."/>
        </authorList>
    </citation>
    <scope>NUCLEOTIDE SEQUENCE</scope>
</reference>
<dbReference type="EMBL" id="LAZR01009402">
    <property type="protein sequence ID" value="KKM72804.1"/>
    <property type="molecule type" value="Genomic_DNA"/>
</dbReference>
<feature type="region of interest" description="Disordered" evidence="1">
    <location>
        <begin position="21"/>
        <end position="42"/>
    </location>
</feature>
<keyword evidence="2" id="KW-0472">Membrane</keyword>
<feature type="transmembrane region" description="Helical" evidence="2">
    <location>
        <begin position="59"/>
        <end position="77"/>
    </location>
</feature>
<evidence type="ECO:0000256" key="2">
    <source>
        <dbReference type="SAM" id="Phobius"/>
    </source>
</evidence>
<sequence length="80" mass="8089">MKQIFIIAVLVVVVSSSAYAHSGRTDSRGGHAGTQPYHYHNGGSGGAPGGGVVGTLMDIGVFVVAICVAFIFLVSLGDTP</sequence>
<evidence type="ECO:0000313" key="3">
    <source>
        <dbReference type="EMBL" id="KKM72804.1"/>
    </source>
</evidence>
<protein>
    <submittedName>
        <fullName evidence="3">Uncharacterized protein</fullName>
    </submittedName>
</protein>
<organism evidence="3">
    <name type="scientific">marine sediment metagenome</name>
    <dbReference type="NCBI Taxonomy" id="412755"/>
    <lineage>
        <taxon>unclassified sequences</taxon>
        <taxon>metagenomes</taxon>
        <taxon>ecological metagenomes</taxon>
    </lineage>
</organism>
<evidence type="ECO:0000256" key="1">
    <source>
        <dbReference type="SAM" id="MobiDB-lite"/>
    </source>
</evidence>
<keyword evidence="2" id="KW-1133">Transmembrane helix</keyword>
<accession>A0A0F9JSL7</accession>
<proteinExistence type="predicted"/>
<keyword evidence="2" id="KW-0812">Transmembrane</keyword>
<dbReference type="AlphaFoldDB" id="A0A0F9JSL7"/>
<name>A0A0F9JSL7_9ZZZZ</name>
<comment type="caution">
    <text evidence="3">The sequence shown here is derived from an EMBL/GenBank/DDBJ whole genome shotgun (WGS) entry which is preliminary data.</text>
</comment>
<gene>
    <name evidence="3" type="ORF">LCGC14_1416760</name>
</gene>